<gene>
    <name evidence="7" type="ORF">RGQ15_21425</name>
</gene>
<evidence type="ECO:0000256" key="2">
    <source>
        <dbReference type="ARBA" id="ARBA00022692"/>
    </source>
</evidence>
<dbReference type="RefSeq" id="WP_311162928.1">
    <property type="nucleotide sequence ID" value="NZ_JAVQLW010000005.1"/>
</dbReference>
<protein>
    <submittedName>
        <fullName evidence="7">FUSC family protein</fullName>
    </submittedName>
</protein>
<comment type="subcellular location">
    <subcellularLocation>
        <location evidence="1">Membrane</location>
        <topology evidence="1">Multi-pass membrane protein</topology>
    </subcellularLocation>
</comment>
<evidence type="ECO:0000256" key="5">
    <source>
        <dbReference type="SAM" id="Phobius"/>
    </source>
</evidence>
<dbReference type="Proteomes" id="UP001269144">
    <property type="component" value="Unassembled WGS sequence"/>
</dbReference>
<feature type="transmembrane region" description="Helical" evidence="5">
    <location>
        <begin position="312"/>
        <end position="331"/>
    </location>
</feature>
<evidence type="ECO:0000259" key="6">
    <source>
        <dbReference type="Pfam" id="PF13515"/>
    </source>
</evidence>
<feature type="transmembrane region" description="Helical" evidence="5">
    <location>
        <begin position="99"/>
        <end position="120"/>
    </location>
</feature>
<dbReference type="InterPro" id="IPR049453">
    <property type="entry name" value="Memb_transporter_dom"/>
</dbReference>
<evidence type="ECO:0000256" key="1">
    <source>
        <dbReference type="ARBA" id="ARBA00004141"/>
    </source>
</evidence>
<evidence type="ECO:0000313" key="7">
    <source>
        <dbReference type="EMBL" id="MDS9470117.1"/>
    </source>
</evidence>
<reference evidence="8" key="1">
    <citation type="submission" date="2023-07" db="EMBL/GenBank/DDBJ databases">
        <title>Paracoccus sp. MBLB3053 whole genome sequence.</title>
        <authorList>
            <person name="Hwang C.Y."/>
            <person name="Cho E.-S."/>
            <person name="Seo M.-J."/>
        </authorList>
    </citation>
    <scope>NUCLEOTIDE SEQUENCE [LARGE SCALE GENOMIC DNA]</scope>
    <source>
        <strain evidence="8">MBLB3053</strain>
    </source>
</reference>
<evidence type="ECO:0000256" key="4">
    <source>
        <dbReference type="ARBA" id="ARBA00023136"/>
    </source>
</evidence>
<sequence length="385" mass="40821">MTSAGPGPELRPSAERPTGRIEAMRHLMMRHHLRDSFALGKQPFLYNSGLAGLQAGLTVAIALPLINLSPWPHLIGFGSLGALIALFGRFAPHRDRSRVVLACGFWQVMAVLVMSTTALLGAPLPLQFALLALSCGFFFFVAVTGSFGPPGALIFVFAAGASMGQVGSPTELLERVSATAVVAALAWMVCRTTETLRRPAPADRAFPAEPYRPIGHRLFAAGRIVAGSAVAIFASHAFGADHPAWAAMGALAVMQGSHLHISLNRALQRMVGTILGAILAWLILFQGPSLWAIICALFLLQFATEMIIGANYGLGQVLVTPMALLMSHLAAPHVAGAAMAPERILDTLLGVCVGMACAVLFSSNDDRRYLARHNAEKTGTQMTAR</sequence>
<name>A0ABU2HZD5_9RHOB</name>
<comment type="caution">
    <text evidence="7">The sequence shown here is derived from an EMBL/GenBank/DDBJ whole genome shotgun (WGS) entry which is preliminary data.</text>
</comment>
<keyword evidence="8" id="KW-1185">Reference proteome</keyword>
<feature type="transmembrane region" description="Helical" evidence="5">
    <location>
        <begin position="44"/>
        <end position="65"/>
    </location>
</feature>
<accession>A0ABU2HZD5</accession>
<feature type="transmembrane region" description="Helical" evidence="5">
    <location>
        <begin position="71"/>
        <end position="87"/>
    </location>
</feature>
<evidence type="ECO:0000256" key="3">
    <source>
        <dbReference type="ARBA" id="ARBA00022989"/>
    </source>
</evidence>
<keyword evidence="2 5" id="KW-0812">Transmembrane</keyword>
<feature type="domain" description="Integral membrane bound transporter" evidence="6">
    <location>
        <begin position="230"/>
        <end position="356"/>
    </location>
</feature>
<proteinExistence type="predicted"/>
<keyword evidence="4 5" id="KW-0472">Membrane</keyword>
<keyword evidence="3 5" id="KW-1133">Transmembrane helix</keyword>
<dbReference type="Pfam" id="PF13515">
    <property type="entry name" value="FUSC_2"/>
    <property type="match status" value="1"/>
</dbReference>
<evidence type="ECO:0000313" key="8">
    <source>
        <dbReference type="Proteomes" id="UP001269144"/>
    </source>
</evidence>
<organism evidence="7 8">
    <name type="scientific">Paracoccus aurantius</name>
    <dbReference type="NCBI Taxonomy" id="3073814"/>
    <lineage>
        <taxon>Bacteria</taxon>
        <taxon>Pseudomonadati</taxon>
        <taxon>Pseudomonadota</taxon>
        <taxon>Alphaproteobacteria</taxon>
        <taxon>Rhodobacterales</taxon>
        <taxon>Paracoccaceae</taxon>
        <taxon>Paracoccus</taxon>
    </lineage>
</organism>
<dbReference type="EMBL" id="JAVQLW010000005">
    <property type="protein sequence ID" value="MDS9470117.1"/>
    <property type="molecule type" value="Genomic_DNA"/>
</dbReference>
<feature type="transmembrane region" description="Helical" evidence="5">
    <location>
        <begin position="343"/>
        <end position="361"/>
    </location>
</feature>
<feature type="transmembrane region" description="Helical" evidence="5">
    <location>
        <begin position="218"/>
        <end position="238"/>
    </location>
</feature>
<feature type="transmembrane region" description="Helical" evidence="5">
    <location>
        <begin position="275"/>
        <end position="300"/>
    </location>
</feature>